<dbReference type="InterPro" id="IPR013785">
    <property type="entry name" value="Aldolase_TIM"/>
</dbReference>
<keyword evidence="5" id="KW-0560">Oxidoreductase</keyword>
<evidence type="ECO:0000313" key="8">
    <source>
        <dbReference type="Proteomes" id="UP000253410"/>
    </source>
</evidence>
<accession>A0A365Y088</accession>
<dbReference type="EMBL" id="QFFJ01000001">
    <property type="protein sequence ID" value="RBL91344.1"/>
    <property type="molecule type" value="Genomic_DNA"/>
</dbReference>
<evidence type="ECO:0000256" key="1">
    <source>
        <dbReference type="ARBA" id="ARBA00001917"/>
    </source>
</evidence>
<dbReference type="InterPro" id="IPR044152">
    <property type="entry name" value="YqjM-like"/>
</dbReference>
<gene>
    <name evidence="7" type="ORF">DF182_01590</name>
</gene>
<keyword evidence="4" id="KW-0521">NADP</keyword>
<keyword evidence="8" id="KW-1185">Reference proteome</keyword>
<evidence type="ECO:0000256" key="2">
    <source>
        <dbReference type="ARBA" id="ARBA00022630"/>
    </source>
</evidence>
<comment type="cofactor">
    <cofactor evidence="1">
        <name>FMN</name>
        <dbReference type="ChEBI" id="CHEBI:58210"/>
    </cofactor>
</comment>
<evidence type="ECO:0000313" key="7">
    <source>
        <dbReference type="EMBL" id="RBL91344.1"/>
    </source>
</evidence>
<dbReference type="Pfam" id="PF00724">
    <property type="entry name" value="Oxidored_FMN"/>
    <property type="match status" value="1"/>
</dbReference>
<evidence type="ECO:0000256" key="4">
    <source>
        <dbReference type="ARBA" id="ARBA00022857"/>
    </source>
</evidence>
<evidence type="ECO:0000259" key="6">
    <source>
        <dbReference type="Pfam" id="PF00724"/>
    </source>
</evidence>
<protein>
    <submittedName>
        <fullName evidence="7">Oxidoreductase</fullName>
    </submittedName>
</protein>
<dbReference type="Gene3D" id="3.20.20.70">
    <property type="entry name" value="Aldolase class I"/>
    <property type="match status" value="1"/>
</dbReference>
<evidence type="ECO:0000256" key="5">
    <source>
        <dbReference type="ARBA" id="ARBA00023002"/>
    </source>
</evidence>
<dbReference type="AlphaFoldDB" id="A0A365Y088"/>
<dbReference type="Proteomes" id="UP000253410">
    <property type="component" value="Unassembled WGS sequence"/>
</dbReference>
<dbReference type="GO" id="GO:0050661">
    <property type="term" value="F:NADP binding"/>
    <property type="evidence" value="ECO:0007669"/>
    <property type="project" value="InterPro"/>
</dbReference>
<dbReference type="SUPFAM" id="SSF51395">
    <property type="entry name" value="FMN-linked oxidoreductases"/>
    <property type="match status" value="1"/>
</dbReference>
<dbReference type="PANTHER" id="PTHR43303:SF4">
    <property type="entry name" value="NADPH DEHYDROGENASE C23G7.10C-RELATED"/>
    <property type="match status" value="1"/>
</dbReference>
<name>A0A365Y088_9BACT</name>
<dbReference type="CDD" id="cd02932">
    <property type="entry name" value="OYE_YqiM_FMN"/>
    <property type="match status" value="1"/>
</dbReference>
<proteinExistence type="predicted"/>
<reference evidence="7 8" key="1">
    <citation type="submission" date="2018-05" db="EMBL/GenBank/DDBJ databases">
        <title>Chitinophaga sp. K3CV102501T nov., isolated from isolated from a monsoon evergreen broad-leaved forest soil.</title>
        <authorList>
            <person name="Lv Y."/>
        </authorList>
    </citation>
    <scope>NUCLEOTIDE SEQUENCE [LARGE SCALE GENOMIC DNA]</scope>
    <source>
        <strain evidence="7 8">GDMCC 1.1325</strain>
    </source>
</reference>
<dbReference type="GO" id="GO:0003959">
    <property type="term" value="F:NADPH dehydrogenase activity"/>
    <property type="evidence" value="ECO:0007669"/>
    <property type="project" value="InterPro"/>
</dbReference>
<dbReference type="OrthoDB" id="9772736at2"/>
<organism evidence="7 8">
    <name type="scientific">Chitinophaga flava</name>
    <dbReference type="NCBI Taxonomy" id="2259036"/>
    <lineage>
        <taxon>Bacteria</taxon>
        <taxon>Pseudomonadati</taxon>
        <taxon>Bacteroidota</taxon>
        <taxon>Chitinophagia</taxon>
        <taxon>Chitinophagales</taxon>
        <taxon>Chitinophagaceae</taxon>
        <taxon>Chitinophaga</taxon>
    </lineage>
</organism>
<keyword evidence="2" id="KW-0285">Flavoprotein</keyword>
<comment type="caution">
    <text evidence="7">The sequence shown here is derived from an EMBL/GenBank/DDBJ whole genome shotgun (WGS) entry which is preliminary data.</text>
</comment>
<dbReference type="PANTHER" id="PTHR43303">
    <property type="entry name" value="NADPH DEHYDROGENASE C23G7.10C-RELATED"/>
    <property type="match status" value="1"/>
</dbReference>
<keyword evidence="3" id="KW-0288">FMN</keyword>
<evidence type="ECO:0000256" key="3">
    <source>
        <dbReference type="ARBA" id="ARBA00022643"/>
    </source>
</evidence>
<feature type="domain" description="NADH:flavin oxidoreductase/NADH oxidase N-terminal" evidence="6">
    <location>
        <begin position="4"/>
        <end position="339"/>
    </location>
</feature>
<dbReference type="InterPro" id="IPR001155">
    <property type="entry name" value="OxRdtase_FMN_N"/>
</dbReference>
<sequence>MVHLFTPLQLRTITLRNRIVVSPMCEYSSTDGFANDWHLVHLGSRAVGGAGLVMTEAAAVSPEGRISPQDLGIWKDEQMEMLQRIARFITDQGAVPGMQLAHAGRKASTVRPWEGSGKIDIADGGWEVYGPSAIPFSDVYPTPVALSQEGILKVLNDFRKAALRALQAGFKVVEIHAAHGYLLHSFLSPLSNQRTDEYGGSFENRVRLLLQTVESVRAVWPQELPLLVRISATDWAANGWNPDESVRLAAILKREGVDLVDCSSGGLVPYQKIELGPLYQTPFAEKVRREAGIATGAVGLITTAAEAESIIAGGRADLVLLARELLRDPYFPLRAAHQLGADSIKWPLQYERAKPRK</sequence>
<dbReference type="GO" id="GO:0010181">
    <property type="term" value="F:FMN binding"/>
    <property type="evidence" value="ECO:0007669"/>
    <property type="project" value="InterPro"/>
</dbReference>
<dbReference type="RefSeq" id="WP_113613940.1">
    <property type="nucleotide sequence ID" value="NZ_QFFJ01000001.1"/>
</dbReference>